<keyword evidence="1" id="KW-1133">Transmembrane helix</keyword>
<dbReference type="EMBL" id="PJAI02000001">
    <property type="protein sequence ID" value="TYK67433.1"/>
    <property type="molecule type" value="Genomic_DNA"/>
</dbReference>
<gene>
    <name evidence="2" type="ORF">CWS31_002600</name>
</gene>
<keyword evidence="1" id="KW-0812">Transmembrane</keyword>
<organism evidence="2 3">
    <name type="scientific">Colwellia echini</name>
    <dbReference type="NCBI Taxonomy" id="1982103"/>
    <lineage>
        <taxon>Bacteria</taxon>
        <taxon>Pseudomonadati</taxon>
        <taxon>Pseudomonadota</taxon>
        <taxon>Gammaproteobacteria</taxon>
        <taxon>Alteromonadales</taxon>
        <taxon>Colwelliaceae</taxon>
        <taxon>Colwellia</taxon>
    </lineage>
</organism>
<keyword evidence="3" id="KW-1185">Reference proteome</keyword>
<dbReference type="Proteomes" id="UP000815846">
    <property type="component" value="Unassembled WGS sequence"/>
</dbReference>
<name>A0ABY3N1X2_9GAMM</name>
<keyword evidence="1" id="KW-0472">Membrane</keyword>
<accession>A0ABY3N1X2</accession>
<evidence type="ECO:0000313" key="2">
    <source>
        <dbReference type="EMBL" id="TYK67433.1"/>
    </source>
</evidence>
<evidence type="ECO:0000256" key="1">
    <source>
        <dbReference type="SAM" id="Phobius"/>
    </source>
</evidence>
<proteinExistence type="predicted"/>
<evidence type="ECO:0000313" key="3">
    <source>
        <dbReference type="Proteomes" id="UP000815846"/>
    </source>
</evidence>
<sequence>MFEVLFCSLITILPDYLFRKYRQGKTWGKEINFFTVWYELRWGITACAILSISLVTLIFYYHPSTTSATPMFRVVSIVPEVSGRVEHVYVKNHEKVTAGTPLFSMYDESQLAIIEQAKSTIKQVDSEFSSAYSQLEVAKNNVEKANSAYLRSKHDYDRKKNLSLKGQNIISDSEVEKVADTVAIHKADLSAAKSNQKSAEAYIKEVLPAKKESAIKALHQAVIDEDKHTVYAHIDGELQQFAIQPGDIVNPMFRSAGMIVPTSGDASGKEGVQAGFNQLAGNVINIGTFAEITCLSKPFTVIAMKVDRIQGVISTGQIRTAETLIDIQERAMPGTLSVRLVPLYEGGLDGVLPGTSCIANAYSYHHDLINSGTLSTTDVIYYHIVDTVGIVHAIILRMQALLLPVKVLVFSGH</sequence>
<dbReference type="SUPFAM" id="SSF111369">
    <property type="entry name" value="HlyD-like secretion proteins"/>
    <property type="match status" value="1"/>
</dbReference>
<dbReference type="PANTHER" id="PTHR30367">
    <property type="entry name" value="P-HYDROXYBENZOIC ACID EFFLUX PUMP SUBUNIT AAEA-RELATED"/>
    <property type="match status" value="1"/>
</dbReference>
<reference evidence="2 3" key="1">
    <citation type="submission" date="2019-08" db="EMBL/GenBank/DDBJ databases">
        <title>Microbe sample from Colwellia echini.</title>
        <authorList>
            <person name="Christiansen L."/>
            <person name="Pathiraja D."/>
            <person name="Schultz-Johansen M."/>
            <person name="Choi I.-G."/>
            <person name="Stougaard P."/>
        </authorList>
    </citation>
    <scope>NUCLEOTIDE SEQUENCE [LARGE SCALE GENOMIC DNA]</scope>
    <source>
        <strain evidence="2 3">A3</strain>
    </source>
</reference>
<dbReference type="RefSeq" id="WP_101343539.1">
    <property type="nucleotide sequence ID" value="NZ_PJAI02000001.1"/>
</dbReference>
<comment type="caution">
    <text evidence="2">The sequence shown here is derived from an EMBL/GenBank/DDBJ whole genome shotgun (WGS) entry which is preliminary data.</text>
</comment>
<dbReference type="Gene3D" id="1.10.287.470">
    <property type="entry name" value="Helix hairpin bin"/>
    <property type="match status" value="1"/>
</dbReference>
<dbReference type="Gene3D" id="2.40.50.100">
    <property type="match status" value="1"/>
</dbReference>
<dbReference type="PANTHER" id="PTHR30367:SF12">
    <property type="entry name" value="P-HYDROXYBENZOIC ACID EFFLUX PUMP SUBUNIT AAEA"/>
    <property type="match status" value="1"/>
</dbReference>
<feature type="transmembrane region" description="Helical" evidence="1">
    <location>
        <begin position="43"/>
        <end position="61"/>
    </location>
</feature>
<protein>
    <submittedName>
        <fullName evidence="2">HlyD family secretion protein</fullName>
    </submittedName>
</protein>
<dbReference type="InterPro" id="IPR050393">
    <property type="entry name" value="MFP_Efflux_Pump"/>
</dbReference>